<name>A0AAV7HTM8_DENCH</name>
<dbReference type="InterPro" id="IPR025756">
    <property type="entry name" value="Myb_CC_LHEQLE"/>
</dbReference>
<dbReference type="InterPro" id="IPR046955">
    <property type="entry name" value="PHR1-like"/>
</dbReference>
<keyword evidence="2" id="KW-0238">DNA-binding</keyword>
<evidence type="ECO:0000256" key="4">
    <source>
        <dbReference type="ARBA" id="ARBA00023242"/>
    </source>
</evidence>
<dbReference type="InterPro" id="IPR017930">
    <property type="entry name" value="Myb_dom"/>
</dbReference>
<keyword evidence="1" id="KW-0805">Transcription regulation</keyword>
<dbReference type="PANTHER" id="PTHR31499:SF2">
    <property type="entry name" value="MYB-RELATED PROTEIN 2"/>
    <property type="match status" value="1"/>
</dbReference>
<sequence>MYHLNHSGNSLISYRTSFPTERNLFLAAETCPGDSGLVLSTDAKPRLKWTPELHERFVEAVNQLGGPEKATPKTVMRLMDIPGLTLYHLKSHLQKYRLSKNLHVQANGSWAMRNVIGPIAAPDRTTEGSVSTVNKMNAGSHGNKPVKISEALQMQIEVQRRLNEQIEVQRHLQMRIEAQGKYLQSVLEKAEITLGKQNLGTVGIEATNVQVSELVSKASKECTNAFTGLEEIPDLHNFQGNAAQFADCSVDSCLTTCEGSKMDREMHGTNMILRAYHGNLSPSTAQMEKNSRLEQIQSTWCGELNGHRIFSQTMVKDPGHGVLPVERDSGIVSFSISNQKETAKGSNITKACHGEREDQDIYLEQPGNRRAPLQQKNPKMFNNYGLTCARRQLDLNVQDANNHTAPDYKEFDLNCFSWS</sequence>
<dbReference type="SUPFAM" id="SSF46689">
    <property type="entry name" value="Homeodomain-like"/>
    <property type="match status" value="1"/>
</dbReference>
<dbReference type="FunFam" id="1.10.10.60:FF:000002">
    <property type="entry name" value="Myb family transcription factor"/>
    <property type="match status" value="1"/>
</dbReference>
<dbReference type="NCBIfam" id="TIGR01557">
    <property type="entry name" value="myb_SHAQKYF"/>
    <property type="match status" value="1"/>
</dbReference>
<dbReference type="Proteomes" id="UP000775213">
    <property type="component" value="Unassembled WGS sequence"/>
</dbReference>
<protein>
    <recommendedName>
        <fullName evidence="5">HTH myb-type domain-containing protein</fullName>
    </recommendedName>
</protein>
<dbReference type="GO" id="GO:0003677">
    <property type="term" value="F:DNA binding"/>
    <property type="evidence" value="ECO:0007669"/>
    <property type="project" value="UniProtKB-KW"/>
</dbReference>
<evidence type="ECO:0000256" key="1">
    <source>
        <dbReference type="ARBA" id="ARBA00023015"/>
    </source>
</evidence>
<keyword evidence="4" id="KW-0539">Nucleus</keyword>
<dbReference type="InterPro" id="IPR001005">
    <property type="entry name" value="SANT/Myb"/>
</dbReference>
<evidence type="ECO:0000259" key="5">
    <source>
        <dbReference type="PROSITE" id="PS51294"/>
    </source>
</evidence>
<dbReference type="PROSITE" id="PS51294">
    <property type="entry name" value="HTH_MYB"/>
    <property type="match status" value="1"/>
</dbReference>
<dbReference type="AlphaFoldDB" id="A0AAV7HTM8"/>
<comment type="caution">
    <text evidence="6">The sequence shown here is derived from an EMBL/GenBank/DDBJ whole genome shotgun (WGS) entry which is preliminary data.</text>
</comment>
<feature type="domain" description="HTH myb-type" evidence="5">
    <location>
        <begin position="41"/>
        <end position="101"/>
    </location>
</feature>
<evidence type="ECO:0000313" key="7">
    <source>
        <dbReference type="Proteomes" id="UP000775213"/>
    </source>
</evidence>
<keyword evidence="7" id="KW-1185">Reference proteome</keyword>
<gene>
    <name evidence="6" type="ORF">IEQ34_000686</name>
</gene>
<proteinExistence type="predicted"/>
<dbReference type="Gene3D" id="1.10.10.60">
    <property type="entry name" value="Homeodomain-like"/>
    <property type="match status" value="1"/>
</dbReference>
<organism evidence="6 7">
    <name type="scientific">Dendrobium chrysotoxum</name>
    <name type="common">Orchid</name>
    <dbReference type="NCBI Taxonomy" id="161865"/>
    <lineage>
        <taxon>Eukaryota</taxon>
        <taxon>Viridiplantae</taxon>
        <taxon>Streptophyta</taxon>
        <taxon>Embryophyta</taxon>
        <taxon>Tracheophyta</taxon>
        <taxon>Spermatophyta</taxon>
        <taxon>Magnoliopsida</taxon>
        <taxon>Liliopsida</taxon>
        <taxon>Asparagales</taxon>
        <taxon>Orchidaceae</taxon>
        <taxon>Epidendroideae</taxon>
        <taxon>Malaxideae</taxon>
        <taxon>Dendrobiinae</taxon>
        <taxon>Dendrobium</taxon>
    </lineage>
</organism>
<dbReference type="PANTHER" id="PTHR31499">
    <property type="entry name" value="MYB FAMILY TRANSCRIPTION FACTOR PHL11"/>
    <property type="match status" value="1"/>
</dbReference>
<reference evidence="6 7" key="1">
    <citation type="journal article" date="2021" name="Hortic Res">
        <title>Chromosome-scale assembly of the Dendrobium chrysotoxum genome enhances the understanding of orchid evolution.</title>
        <authorList>
            <person name="Zhang Y."/>
            <person name="Zhang G.Q."/>
            <person name="Zhang D."/>
            <person name="Liu X.D."/>
            <person name="Xu X.Y."/>
            <person name="Sun W.H."/>
            <person name="Yu X."/>
            <person name="Zhu X."/>
            <person name="Wang Z.W."/>
            <person name="Zhao X."/>
            <person name="Zhong W.Y."/>
            <person name="Chen H."/>
            <person name="Yin W.L."/>
            <person name="Huang T."/>
            <person name="Niu S.C."/>
            <person name="Liu Z.J."/>
        </authorList>
    </citation>
    <scope>NUCLEOTIDE SEQUENCE [LARGE SCALE GENOMIC DNA]</scope>
    <source>
        <strain evidence="6">Lindl</strain>
    </source>
</reference>
<dbReference type="InterPro" id="IPR006447">
    <property type="entry name" value="Myb_dom_plants"/>
</dbReference>
<evidence type="ECO:0000313" key="6">
    <source>
        <dbReference type="EMBL" id="KAH0470963.1"/>
    </source>
</evidence>
<evidence type="ECO:0000256" key="3">
    <source>
        <dbReference type="ARBA" id="ARBA00023163"/>
    </source>
</evidence>
<keyword evidence="3" id="KW-0804">Transcription</keyword>
<evidence type="ECO:0000256" key="2">
    <source>
        <dbReference type="ARBA" id="ARBA00023125"/>
    </source>
</evidence>
<dbReference type="Pfam" id="PF00249">
    <property type="entry name" value="Myb_DNA-binding"/>
    <property type="match status" value="1"/>
</dbReference>
<dbReference type="GO" id="GO:0003700">
    <property type="term" value="F:DNA-binding transcription factor activity"/>
    <property type="evidence" value="ECO:0007669"/>
    <property type="project" value="InterPro"/>
</dbReference>
<dbReference type="EMBL" id="JAGFBR010000001">
    <property type="protein sequence ID" value="KAH0470963.1"/>
    <property type="molecule type" value="Genomic_DNA"/>
</dbReference>
<dbReference type="Pfam" id="PF14379">
    <property type="entry name" value="Myb_CC_LHEQLE"/>
    <property type="match status" value="1"/>
</dbReference>
<dbReference type="InterPro" id="IPR009057">
    <property type="entry name" value="Homeodomain-like_sf"/>
</dbReference>
<accession>A0AAV7HTM8</accession>